<reference evidence="1" key="2">
    <citation type="submission" date="2020-11" db="EMBL/GenBank/DDBJ databases">
        <authorList>
            <person name="McCartney M.A."/>
            <person name="Auch B."/>
            <person name="Kono T."/>
            <person name="Mallez S."/>
            <person name="Becker A."/>
            <person name="Gohl D.M."/>
            <person name="Silverstein K.A.T."/>
            <person name="Koren S."/>
            <person name="Bechman K.B."/>
            <person name="Herman A."/>
            <person name="Abrahante J.E."/>
            <person name="Garbe J."/>
        </authorList>
    </citation>
    <scope>NUCLEOTIDE SEQUENCE</scope>
    <source>
        <strain evidence="1">Duluth1</strain>
        <tissue evidence="1">Whole animal</tissue>
    </source>
</reference>
<evidence type="ECO:0000313" key="2">
    <source>
        <dbReference type="Proteomes" id="UP000828390"/>
    </source>
</evidence>
<comment type="caution">
    <text evidence="1">The sequence shown here is derived from an EMBL/GenBank/DDBJ whole genome shotgun (WGS) entry which is preliminary data.</text>
</comment>
<sequence length="156" mass="18055">MAYLDRTQIGIKDITTSVTVPDNPKAKLMYYLECMTTVLQLDGIDADLRRLTNYRRYSDLSHRDTLTLIHLCQVLSPYVLQDKCIFQSDVLCGNMANKFYSIESVRNNLLVAGNIMIGGRSQRVSKIMTYTNAWLRKNYWNPMWELEKRSSACTII</sequence>
<organism evidence="1 2">
    <name type="scientific">Dreissena polymorpha</name>
    <name type="common">Zebra mussel</name>
    <name type="synonym">Mytilus polymorpha</name>
    <dbReference type="NCBI Taxonomy" id="45954"/>
    <lineage>
        <taxon>Eukaryota</taxon>
        <taxon>Metazoa</taxon>
        <taxon>Spiralia</taxon>
        <taxon>Lophotrochozoa</taxon>
        <taxon>Mollusca</taxon>
        <taxon>Bivalvia</taxon>
        <taxon>Autobranchia</taxon>
        <taxon>Heteroconchia</taxon>
        <taxon>Euheterodonta</taxon>
        <taxon>Imparidentia</taxon>
        <taxon>Neoheterodontei</taxon>
        <taxon>Myida</taxon>
        <taxon>Dreissenoidea</taxon>
        <taxon>Dreissenidae</taxon>
        <taxon>Dreissena</taxon>
    </lineage>
</organism>
<dbReference type="Proteomes" id="UP000828390">
    <property type="component" value="Unassembled WGS sequence"/>
</dbReference>
<keyword evidence="2" id="KW-1185">Reference proteome</keyword>
<protein>
    <submittedName>
        <fullName evidence="1">Uncharacterized protein</fullName>
    </submittedName>
</protein>
<accession>A0A9D4IF58</accession>
<dbReference type="EMBL" id="JAIWYP010000009">
    <property type="protein sequence ID" value="KAH3770167.1"/>
    <property type="molecule type" value="Genomic_DNA"/>
</dbReference>
<reference evidence="1" key="1">
    <citation type="journal article" date="2019" name="bioRxiv">
        <title>The Genome of the Zebra Mussel, Dreissena polymorpha: A Resource for Invasive Species Research.</title>
        <authorList>
            <person name="McCartney M.A."/>
            <person name="Auch B."/>
            <person name="Kono T."/>
            <person name="Mallez S."/>
            <person name="Zhang Y."/>
            <person name="Obille A."/>
            <person name="Becker A."/>
            <person name="Abrahante J.E."/>
            <person name="Garbe J."/>
            <person name="Badalamenti J.P."/>
            <person name="Herman A."/>
            <person name="Mangelson H."/>
            <person name="Liachko I."/>
            <person name="Sullivan S."/>
            <person name="Sone E.D."/>
            <person name="Koren S."/>
            <person name="Silverstein K.A.T."/>
            <person name="Beckman K.B."/>
            <person name="Gohl D.M."/>
        </authorList>
    </citation>
    <scope>NUCLEOTIDE SEQUENCE</scope>
    <source>
        <strain evidence="1">Duluth1</strain>
        <tissue evidence="1">Whole animal</tissue>
    </source>
</reference>
<evidence type="ECO:0000313" key="1">
    <source>
        <dbReference type="EMBL" id="KAH3770167.1"/>
    </source>
</evidence>
<proteinExistence type="predicted"/>
<name>A0A9D4IF58_DREPO</name>
<dbReference type="AlphaFoldDB" id="A0A9D4IF58"/>
<gene>
    <name evidence="1" type="ORF">DPMN_171450</name>
</gene>